<reference evidence="1" key="1">
    <citation type="journal article" date="2012" name="PLoS ONE">
        <title>Gene sets for utilization of primary and secondary nutrition supplies in the distal gut of endangered iberian lynx.</title>
        <authorList>
            <person name="Alcaide M."/>
            <person name="Messina E."/>
            <person name="Richter M."/>
            <person name="Bargiela R."/>
            <person name="Peplies J."/>
            <person name="Huws S.A."/>
            <person name="Newbold C.J."/>
            <person name="Golyshin P.N."/>
            <person name="Simon M.A."/>
            <person name="Lopez G."/>
            <person name="Yakimov M.M."/>
            <person name="Ferrer M."/>
        </authorList>
    </citation>
    <scope>NUCLEOTIDE SEQUENCE</scope>
</reference>
<dbReference type="InterPro" id="IPR010653">
    <property type="entry name" value="NlpB/DapX"/>
</dbReference>
<dbReference type="AlphaFoldDB" id="J9CQS7"/>
<organism evidence="1">
    <name type="scientific">gut metagenome</name>
    <dbReference type="NCBI Taxonomy" id="749906"/>
    <lineage>
        <taxon>unclassified sequences</taxon>
        <taxon>metagenomes</taxon>
        <taxon>organismal metagenomes</taxon>
    </lineage>
</organism>
<feature type="non-terminal residue" evidence="1">
    <location>
        <position position="1"/>
    </location>
</feature>
<dbReference type="Pfam" id="PF06804">
    <property type="entry name" value="Lipoprotein_18"/>
    <property type="match status" value="1"/>
</dbReference>
<sequence>TGYIETNWAENKAKLPQDIIRSTIGKAFDFVYSTGERDQYRCRLERNGDGTTDVFVTHRSMVEVYTGSDKETTMWQPGPADPTLEAEMLQRLALAIDEEFNPEFEPLKKEEVAKTMDVTKVEALSTVVKNQDGQIEAILVNEPFDRAWRTVNLVIDRMGFELVDRDRTEGYFRVRYLDPAYEMKVKESRGFLSNMFGGDEKIEAPEYRIQLDGEGMKTRLVVLNGEGEADETGSAGTILTLLGEQLR</sequence>
<evidence type="ECO:0000313" key="1">
    <source>
        <dbReference type="EMBL" id="EJX02511.1"/>
    </source>
</evidence>
<dbReference type="EMBL" id="AMCI01002516">
    <property type="protein sequence ID" value="EJX02511.1"/>
    <property type="molecule type" value="Genomic_DNA"/>
</dbReference>
<protein>
    <submittedName>
        <fullName evidence="1">NlpBDapX family lipoprotein</fullName>
    </submittedName>
</protein>
<keyword evidence="1" id="KW-0449">Lipoprotein</keyword>
<gene>
    <name evidence="1" type="ORF">EVA_09382</name>
</gene>
<accession>J9CQS7</accession>
<name>J9CQS7_9ZZZZ</name>
<dbReference type="InterPro" id="IPR042268">
    <property type="entry name" value="BamC_C"/>
</dbReference>
<dbReference type="Gene3D" id="3.30.310.170">
    <property type="entry name" value="Outer membrane protein assembly factor BamC"/>
    <property type="match status" value="1"/>
</dbReference>
<proteinExistence type="predicted"/>
<comment type="caution">
    <text evidence="1">The sequence shown here is derived from an EMBL/GenBank/DDBJ whole genome shotgun (WGS) entry which is preliminary data.</text>
</comment>